<proteinExistence type="predicted"/>
<reference evidence="7 8" key="1">
    <citation type="submission" date="2020-10" db="EMBL/GenBank/DDBJ databases">
        <title>Wide distribution of Phycisphaera-like planctomycetes from WD2101 soil group in peatlands and genome analysis of the first cultivated representative.</title>
        <authorList>
            <person name="Dedysh S.N."/>
            <person name="Beletsky A.V."/>
            <person name="Ivanova A."/>
            <person name="Kulichevskaya I.S."/>
            <person name="Suzina N.E."/>
            <person name="Philippov D.A."/>
            <person name="Rakitin A.L."/>
            <person name="Mardanov A.V."/>
            <person name="Ravin N.V."/>
        </authorList>
    </citation>
    <scope>NUCLEOTIDE SEQUENCE [LARGE SCALE GENOMIC DNA]</scope>
    <source>
        <strain evidence="7 8">M1803</strain>
    </source>
</reference>
<keyword evidence="8" id="KW-1185">Reference proteome</keyword>
<feature type="repeat" description="TPR" evidence="4">
    <location>
        <begin position="128"/>
        <end position="161"/>
    </location>
</feature>
<dbReference type="Proteomes" id="UP000593765">
    <property type="component" value="Chromosome"/>
</dbReference>
<dbReference type="AlphaFoldDB" id="A0A7M2WS93"/>
<dbReference type="Pfam" id="PF14559">
    <property type="entry name" value="TPR_19"/>
    <property type="match status" value="1"/>
</dbReference>
<evidence type="ECO:0000256" key="3">
    <source>
        <dbReference type="ARBA" id="ARBA00022803"/>
    </source>
</evidence>
<feature type="repeat" description="TPR" evidence="4">
    <location>
        <begin position="880"/>
        <end position="913"/>
    </location>
</feature>
<dbReference type="Gene3D" id="1.25.40.10">
    <property type="entry name" value="Tetratricopeptide repeat domain"/>
    <property type="match status" value="9"/>
</dbReference>
<evidence type="ECO:0000259" key="6">
    <source>
        <dbReference type="Pfam" id="PF13525"/>
    </source>
</evidence>
<dbReference type="Pfam" id="PF13174">
    <property type="entry name" value="TPR_6"/>
    <property type="match status" value="3"/>
</dbReference>
<evidence type="ECO:0000256" key="1">
    <source>
        <dbReference type="ARBA" id="ARBA00022729"/>
    </source>
</evidence>
<evidence type="ECO:0000313" key="7">
    <source>
        <dbReference type="EMBL" id="QOV88336.1"/>
    </source>
</evidence>
<dbReference type="PROSITE" id="PS50293">
    <property type="entry name" value="TPR_REGION"/>
    <property type="match status" value="1"/>
</dbReference>
<feature type="domain" description="Outer membrane lipoprotein BamD-like" evidence="6">
    <location>
        <begin position="135"/>
        <end position="245"/>
    </location>
</feature>
<name>A0A7M2WS93_9BACT</name>
<keyword evidence="3 4" id="KW-0802">TPR repeat</keyword>
<dbReference type="SUPFAM" id="SSF48452">
    <property type="entry name" value="TPR-like"/>
    <property type="match status" value="5"/>
</dbReference>
<protein>
    <submittedName>
        <fullName evidence="7">Tetratricopeptide repeat protein</fullName>
    </submittedName>
</protein>
<feature type="repeat" description="TPR" evidence="4">
    <location>
        <begin position="275"/>
        <end position="308"/>
    </location>
</feature>
<dbReference type="EMBL" id="CP063458">
    <property type="protein sequence ID" value="QOV88336.1"/>
    <property type="molecule type" value="Genomic_DNA"/>
</dbReference>
<accession>A0A7M2WS93</accession>
<evidence type="ECO:0000256" key="5">
    <source>
        <dbReference type="SAM" id="Coils"/>
    </source>
</evidence>
<dbReference type="RefSeq" id="WP_206291315.1">
    <property type="nucleotide sequence ID" value="NZ_CP063458.1"/>
</dbReference>
<evidence type="ECO:0000256" key="4">
    <source>
        <dbReference type="PROSITE-ProRule" id="PRU00339"/>
    </source>
</evidence>
<evidence type="ECO:0000313" key="8">
    <source>
        <dbReference type="Proteomes" id="UP000593765"/>
    </source>
</evidence>
<keyword evidence="1" id="KW-0732">Signal</keyword>
<dbReference type="InterPro" id="IPR019734">
    <property type="entry name" value="TPR_rpt"/>
</dbReference>
<dbReference type="InterPro" id="IPR011990">
    <property type="entry name" value="TPR-like_helical_dom_sf"/>
</dbReference>
<dbReference type="SMART" id="SM00028">
    <property type="entry name" value="TPR"/>
    <property type="match status" value="10"/>
</dbReference>
<evidence type="ECO:0000256" key="2">
    <source>
        <dbReference type="ARBA" id="ARBA00022737"/>
    </source>
</evidence>
<organism evidence="7 8">
    <name type="scientific">Humisphaera borealis</name>
    <dbReference type="NCBI Taxonomy" id="2807512"/>
    <lineage>
        <taxon>Bacteria</taxon>
        <taxon>Pseudomonadati</taxon>
        <taxon>Planctomycetota</taxon>
        <taxon>Phycisphaerae</taxon>
        <taxon>Tepidisphaerales</taxon>
        <taxon>Tepidisphaeraceae</taxon>
        <taxon>Humisphaera</taxon>
    </lineage>
</organism>
<dbReference type="InterPro" id="IPR051012">
    <property type="entry name" value="CellSynth/LPSAsmb/PSIAsmb"/>
</dbReference>
<feature type="coiled-coil region" evidence="5">
    <location>
        <begin position="1047"/>
        <end position="1074"/>
    </location>
</feature>
<dbReference type="Pfam" id="PF13525">
    <property type="entry name" value="YfiO"/>
    <property type="match status" value="1"/>
</dbReference>
<dbReference type="PANTHER" id="PTHR45586:SF1">
    <property type="entry name" value="LIPOPOLYSACCHARIDE ASSEMBLY PROTEIN B"/>
    <property type="match status" value="1"/>
</dbReference>
<dbReference type="InterPro" id="IPR039565">
    <property type="entry name" value="BamD-like"/>
</dbReference>
<gene>
    <name evidence="7" type="ORF">IPV69_19085</name>
</gene>
<dbReference type="KEGG" id="hbs:IPV69_19085"/>
<keyword evidence="2" id="KW-0677">Repeat</keyword>
<sequence>MCRLTERLRGAWAKRAITHAAVSALSVGAVVSAMHVVPVAAFAQQPAGAAEVNPAQKLLLQAAGRFGRGLFRPAAGDYESFLKQFPQHAEATNARYALAICHYRLNEFDKAVPLLEQVLADAKFAQRDEATAVLGHANLSSQKYDAAIAAFDKLLTNFPQSKHAEGASLNKAQTLYLATKYDAAAKAADAFLKAYPASADRPTALYFKGLSEKALDQNAAAATTLSGLLKEQPETRFKLDALLVLGQALEGDNKLPEAAATFKQMLDAAPAIRQPDAHYSLGAVLYRLGKYEDASKEFSAVLSKSPEGPYAKAAKLQLGLSQLAGGKTADAKKTLSAVAKEDAPNAPAARYGLAQCDIADKKFDVALATLTELAAVQPPPANLAQIALDRGICLAELGKHQEAADVFGKLAADAKSPRLAEAQYRQAFSLHKLSQFEPSHAVCMKLIAAGDAVPAEFRGAIADLDAENLFLLARYDDAAKAYTALDAASKDDDARTRYAFRLGQCAYSTGDYVKAVTLLTPLAEKPEVKGDETLGRAVFLLGDALLQQAKFAEAADAFGKFLATTKTAEKSDKQEAQYKQAVALLRGASQGQPAPATVKPLLATVAAGPETSQWTARANFELGQLAYQSKPPALDVAASHLKKVMAFDAGKPPEDLAGPALYLLGWCDYDGKKFAEAAAKWGDLLAKYPKATVAPDAAFHRGVALRDAGENEKALEALTAYAKGYPQGQYAFKCKQLAAACLTSLKREPEAKAMLATLADDKAGVTDAVLYDLAWAQKGTKDDAGAAKSYRRLIADFPQSKLAPAAKAELAEFLFNDKKYAEAAELLEPVVAAKDVDAKVRSSAAYRLALCYEKLEKADKAAATFAMYAAEFGGSDELGGTALLQAGSNHASLGRYEEAIKSLAEMLKKFPAHPQANIAQLKLAEAYADAGRFPEALAAHQAFLQKYPKDPFAFRSQFGVGWALQNQKQYEEARKAYTKVTASNNGETAARAQFQIGDSLLTEGKFEEAALAFLVVEDVYAYPVWSARALYGAGLAFEQLKQPDMARQQFETILKKYKDQADEAKLAQTKLNELKKG</sequence>
<keyword evidence="5" id="KW-0175">Coiled coil</keyword>
<dbReference type="PANTHER" id="PTHR45586">
    <property type="entry name" value="TPR REPEAT-CONTAINING PROTEIN PA4667"/>
    <property type="match status" value="1"/>
</dbReference>
<dbReference type="PROSITE" id="PS50005">
    <property type="entry name" value="TPR"/>
    <property type="match status" value="3"/>
</dbReference>
<dbReference type="Pfam" id="PF13432">
    <property type="entry name" value="TPR_16"/>
    <property type="match status" value="6"/>
</dbReference>